<organism evidence="1 2">
    <name type="scientific">Lactuca virosa</name>
    <dbReference type="NCBI Taxonomy" id="75947"/>
    <lineage>
        <taxon>Eukaryota</taxon>
        <taxon>Viridiplantae</taxon>
        <taxon>Streptophyta</taxon>
        <taxon>Embryophyta</taxon>
        <taxon>Tracheophyta</taxon>
        <taxon>Spermatophyta</taxon>
        <taxon>Magnoliopsida</taxon>
        <taxon>eudicotyledons</taxon>
        <taxon>Gunneridae</taxon>
        <taxon>Pentapetalae</taxon>
        <taxon>asterids</taxon>
        <taxon>campanulids</taxon>
        <taxon>Asterales</taxon>
        <taxon>Asteraceae</taxon>
        <taxon>Cichorioideae</taxon>
        <taxon>Cichorieae</taxon>
        <taxon>Lactucinae</taxon>
        <taxon>Lactuca</taxon>
    </lineage>
</organism>
<keyword evidence="2" id="KW-1185">Reference proteome</keyword>
<dbReference type="EMBL" id="CAKMRJ010005745">
    <property type="protein sequence ID" value="CAH1453803.1"/>
    <property type="molecule type" value="Genomic_DNA"/>
</dbReference>
<name>A0AAU9PTM3_9ASTR</name>
<dbReference type="Proteomes" id="UP001157418">
    <property type="component" value="Unassembled WGS sequence"/>
</dbReference>
<protein>
    <submittedName>
        <fullName evidence="1">Uncharacterized protein</fullName>
    </submittedName>
</protein>
<accession>A0AAU9PTM3</accession>
<evidence type="ECO:0000313" key="1">
    <source>
        <dbReference type="EMBL" id="CAH1453803.1"/>
    </source>
</evidence>
<comment type="caution">
    <text evidence="1">The sequence shown here is derived from an EMBL/GenBank/DDBJ whole genome shotgun (WGS) entry which is preliminary data.</text>
</comment>
<reference evidence="1 2" key="1">
    <citation type="submission" date="2022-01" db="EMBL/GenBank/DDBJ databases">
        <authorList>
            <person name="Xiong W."/>
            <person name="Schranz E."/>
        </authorList>
    </citation>
    <scope>NUCLEOTIDE SEQUENCE [LARGE SCALE GENOMIC DNA]</scope>
</reference>
<dbReference type="AlphaFoldDB" id="A0AAU9PTM3"/>
<sequence>MPFPFFPTDIPVNREEVVVVALVEPPAEANHCTFRLVIASFYKCIAHIVNILEPLHRLWINYYLPTFGESAVIMPPSPLSFIITSLYAFADIKSQGSEFPFNTHPRSINVAITSLLFYGLASGAEHFICVSRLGPTSVYAIIARLGRISCLCVLVASLASLFYL</sequence>
<proteinExistence type="predicted"/>
<gene>
    <name evidence="1" type="ORF">LVIROSA_LOCUS39021</name>
</gene>
<evidence type="ECO:0000313" key="2">
    <source>
        <dbReference type="Proteomes" id="UP001157418"/>
    </source>
</evidence>